<keyword evidence="2" id="KW-1185">Reference proteome</keyword>
<organism evidence="1 2">
    <name type="scientific">Trypanosoma rangeli</name>
    <dbReference type="NCBI Taxonomy" id="5698"/>
    <lineage>
        <taxon>Eukaryota</taxon>
        <taxon>Discoba</taxon>
        <taxon>Euglenozoa</taxon>
        <taxon>Kinetoplastea</taxon>
        <taxon>Metakinetoplastina</taxon>
        <taxon>Trypanosomatida</taxon>
        <taxon>Trypanosomatidae</taxon>
        <taxon>Trypanosoma</taxon>
        <taxon>Herpetosoma</taxon>
    </lineage>
</organism>
<dbReference type="OMA" id="TAIPRFM"/>
<evidence type="ECO:0000313" key="1">
    <source>
        <dbReference type="EMBL" id="RNF12360.1"/>
    </source>
</evidence>
<dbReference type="RefSeq" id="XP_029242713.1">
    <property type="nucleotide sequence ID" value="XM_029377453.1"/>
</dbReference>
<sequence>MFGRRIFGSSTIPRAMYATLHINSSMQARRMLPSLVPLTSSITGTSWAVMPLVQCTSPSMPVLETAEMDPAFLHDFLETISPVRAGFLNLLELWGIGRMAMSAGVWAQAA</sequence>
<dbReference type="EMBL" id="MKGL01000006">
    <property type="protein sequence ID" value="RNF12360.1"/>
    <property type="molecule type" value="Genomic_DNA"/>
</dbReference>
<dbReference type="GeneID" id="40324304"/>
<evidence type="ECO:0000313" key="2">
    <source>
        <dbReference type="Proteomes" id="UP000283634"/>
    </source>
</evidence>
<dbReference type="PANTHER" id="PTHR38827">
    <property type="entry name" value="T. BRUCEI SPP.-SPECIFIC PROTEIN-RELATED"/>
    <property type="match status" value="1"/>
</dbReference>
<accession>A0A3R7RT45</accession>
<dbReference type="PANTHER" id="PTHR38827:SF2">
    <property type="match status" value="1"/>
</dbReference>
<dbReference type="Proteomes" id="UP000283634">
    <property type="component" value="Unassembled WGS sequence"/>
</dbReference>
<dbReference type="AlphaFoldDB" id="A0A3R7RT45"/>
<proteinExistence type="predicted"/>
<name>A0A3R7RT45_TRYRA</name>
<comment type="caution">
    <text evidence="1">The sequence shown here is derived from an EMBL/GenBank/DDBJ whole genome shotgun (WGS) entry which is preliminary data.</text>
</comment>
<protein>
    <submittedName>
        <fullName evidence="1">Uncharacterized protein</fullName>
    </submittedName>
</protein>
<dbReference type="OrthoDB" id="271302at2759"/>
<gene>
    <name evidence="1" type="ORF">TraAM80_00371</name>
</gene>
<reference evidence="1 2" key="1">
    <citation type="journal article" date="2018" name="BMC Genomics">
        <title>Genomic comparison of Trypanosoma conorhini and Trypanosoma rangeli to Trypanosoma cruzi strains of high and low virulence.</title>
        <authorList>
            <person name="Bradwell K.R."/>
            <person name="Koparde V.N."/>
            <person name="Matveyev A.V."/>
            <person name="Serrano M.G."/>
            <person name="Alves J.M."/>
            <person name="Parikh H."/>
            <person name="Huang B."/>
            <person name="Lee V."/>
            <person name="Espinosa-Alvarez O."/>
            <person name="Ortiz P.A."/>
            <person name="Costa-Martins A.G."/>
            <person name="Teixeira M.M."/>
            <person name="Buck G.A."/>
        </authorList>
    </citation>
    <scope>NUCLEOTIDE SEQUENCE [LARGE SCALE GENOMIC DNA]</scope>
    <source>
        <strain evidence="1 2">AM80</strain>
    </source>
</reference>